<evidence type="ECO:0000313" key="1">
    <source>
        <dbReference type="EMBL" id="MBD2842507.1"/>
    </source>
</evidence>
<sequence length="232" mass="24728">MTSLPLYWPLGAGLGEILKAEAPVSHQREVIEAQFELLPLDTLSPIAGLTESDPEIDPLEGLEKLAIVQPRGLSPADNVALDEWVTAGGKLLLVLDPMLTAHHDLPLGDPRRPVDIALIPPVVARWGLEITFDDNQPTAPRTVAMDDTQFSVALAGKVGLREEGANECEILADAVVARCRIGEGQVVLIADALIFEGHADHEHAQKEPNGLGDVMDFTFGQISSGKSGDGLS</sequence>
<proteinExistence type="predicted"/>
<accession>A0ABR8KP88</accession>
<organism evidence="1 2">
    <name type="scientific">Erythrobacter rubeus</name>
    <dbReference type="NCBI Taxonomy" id="2760803"/>
    <lineage>
        <taxon>Bacteria</taxon>
        <taxon>Pseudomonadati</taxon>
        <taxon>Pseudomonadota</taxon>
        <taxon>Alphaproteobacteria</taxon>
        <taxon>Sphingomonadales</taxon>
        <taxon>Erythrobacteraceae</taxon>
        <taxon>Erythrobacter/Porphyrobacter group</taxon>
        <taxon>Erythrobacter</taxon>
    </lineage>
</organism>
<dbReference type="EMBL" id="JACXLC010000001">
    <property type="protein sequence ID" value="MBD2842507.1"/>
    <property type="molecule type" value="Genomic_DNA"/>
</dbReference>
<comment type="caution">
    <text evidence="1">The sequence shown here is derived from an EMBL/GenBank/DDBJ whole genome shotgun (WGS) entry which is preliminary data.</text>
</comment>
<keyword evidence="2" id="KW-1185">Reference proteome</keyword>
<protein>
    <submittedName>
        <fullName evidence="1">Uncharacterized protein</fullName>
    </submittedName>
</protein>
<evidence type="ECO:0000313" key="2">
    <source>
        <dbReference type="Proteomes" id="UP000635384"/>
    </source>
</evidence>
<name>A0ABR8KP88_9SPHN</name>
<dbReference type="Proteomes" id="UP000635384">
    <property type="component" value="Unassembled WGS sequence"/>
</dbReference>
<gene>
    <name evidence="1" type="ORF">IB285_09585</name>
</gene>
<reference evidence="1 2" key="1">
    <citation type="submission" date="2020-09" db="EMBL/GenBank/DDBJ databases">
        <authorList>
            <person name="Yoon J.-W."/>
        </authorList>
    </citation>
    <scope>NUCLEOTIDE SEQUENCE [LARGE SCALE GENOMIC DNA]</scope>
    <source>
        <strain evidence="1 2">KMU-140</strain>
    </source>
</reference>